<protein>
    <recommendedName>
        <fullName evidence="1">Resolvase/invertase-type recombinase catalytic domain-containing protein</fullName>
    </recommendedName>
</protein>
<dbReference type="RefSeq" id="WP_345574357.1">
    <property type="nucleotide sequence ID" value="NZ_BAAAXF010000018.1"/>
</dbReference>
<keyword evidence="3" id="KW-1185">Reference proteome</keyword>
<dbReference type="InterPro" id="IPR006119">
    <property type="entry name" value="Resolv_N"/>
</dbReference>
<reference evidence="3" key="1">
    <citation type="journal article" date="2019" name="Int. J. Syst. Evol. Microbiol.">
        <title>The Global Catalogue of Microorganisms (GCM) 10K type strain sequencing project: providing services to taxonomists for standard genome sequencing and annotation.</title>
        <authorList>
            <consortium name="The Broad Institute Genomics Platform"/>
            <consortium name="The Broad Institute Genome Sequencing Center for Infectious Disease"/>
            <person name="Wu L."/>
            <person name="Ma J."/>
        </authorList>
    </citation>
    <scope>NUCLEOTIDE SEQUENCE [LARGE SCALE GENOMIC DNA]</scope>
    <source>
        <strain evidence="3">JCM 4816</strain>
    </source>
</reference>
<organism evidence="2 3">
    <name type="scientific">Streptomyces prasinosporus</name>
    <dbReference type="NCBI Taxonomy" id="68256"/>
    <lineage>
        <taxon>Bacteria</taxon>
        <taxon>Bacillati</taxon>
        <taxon>Actinomycetota</taxon>
        <taxon>Actinomycetes</taxon>
        <taxon>Kitasatosporales</taxon>
        <taxon>Streptomycetaceae</taxon>
        <taxon>Streptomyces</taxon>
        <taxon>Streptomyces albogriseolus group</taxon>
    </lineage>
</organism>
<proteinExistence type="predicted"/>
<dbReference type="InterPro" id="IPR036162">
    <property type="entry name" value="Resolvase-like_N_sf"/>
</dbReference>
<dbReference type="Pfam" id="PF00239">
    <property type="entry name" value="Resolvase"/>
    <property type="match status" value="1"/>
</dbReference>
<accession>A0ABP6TJ58</accession>
<dbReference type="SUPFAM" id="SSF53041">
    <property type="entry name" value="Resolvase-like"/>
    <property type="match status" value="1"/>
</dbReference>
<evidence type="ECO:0000313" key="2">
    <source>
        <dbReference type="EMBL" id="GAA3494548.1"/>
    </source>
</evidence>
<name>A0ABP6TJ58_9ACTN</name>
<dbReference type="Proteomes" id="UP001501455">
    <property type="component" value="Unassembled WGS sequence"/>
</dbReference>
<gene>
    <name evidence="2" type="ORF">GCM10019016_016480</name>
</gene>
<sequence>MANPVYKRVPTDQQSTDRQNLVLDEAGIEEPVVLEEEGGTSSRLHPLERPEFADPLTYARPGDTVHISGMFRLVRGTQHILAVLDRGVTVRRGQGCTLRITAVPAIHRRLLGLCQTLGGAAAVPAQRKARREYENRVNLHAPTTDLGSQSRSAA</sequence>
<feature type="domain" description="Resolvase/invertase-type recombinase catalytic" evidence="1">
    <location>
        <begin position="5"/>
        <end position="85"/>
    </location>
</feature>
<dbReference type="EMBL" id="BAAAXF010000018">
    <property type="protein sequence ID" value="GAA3494548.1"/>
    <property type="molecule type" value="Genomic_DNA"/>
</dbReference>
<comment type="caution">
    <text evidence="2">The sequence shown here is derived from an EMBL/GenBank/DDBJ whole genome shotgun (WGS) entry which is preliminary data.</text>
</comment>
<evidence type="ECO:0000313" key="3">
    <source>
        <dbReference type="Proteomes" id="UP001501455"/>
    </source>
</evidence>
<evidence type="ECO:0000259" key="1">
    <source>
        <dbReference type="Pfam" id="PF00239"/>
    </source>
</evidence>
<dbReference type="Gene3D" id="3.40.50.1390">
    <property type="entry name" value="Resolvase, N-terminal catalytic domain"/>
    <property type="match status" value="1"/>
</dbReference>